<evidence type="ECO:0000313" key="3">
    <source>
        <dbReference type="Proteomes" id="UP001206925"/>
    </source>
</evidence>
<dbReference type="Pfam" id="PF23622">
    <property type="entry name" value="LRR_At1g61320_AtMIF1"/>
    <property type="match status" value="1"/>
</dbReference>
<accession>A0AAD5GC30</accession>
<dbReference type="SUPFAM" id="SSF52047">
    <property type="entry name" value="RNI-like"/>
    <property type="match status" value="1"/>
</dbReference>
<sequence length="451" mass="51594">MLLTDALDYFLRMASKSCCDLPSSFKLDAVKLTSLVYLELVNVHIDDEVIKSFTTGCPILREFEISDCYCYDLIRFCVHGHKNLQRVGLSGTPVEIIDIEAPNLTDLYVAGVDERGPPQMNLASCEKLTSLSYQGCPLPNSNGFLSNFPFLENLALFSCHEGNNRNNLKLSSHSLRTLELDSDLDLEEIELCTPNLGLFIYSCSEHYTSYWISHLPHLKACMRCYPDDSIDTLWFQKLRLFLDKENGFKAFNLYIHTDKEFIVSEKLKAIELPPYELEHIELHFEDEEPSDHAAFVEAVLSCFRPQSLTLRSSFPLTDFEEQSSLVMFTYKKLLEQENQGHTSIQIVSPYSSKAQKQFKGLMLLPGPPLRKERAISFIKEEGTLSISNQLFLYTHYLPLLLLSKQKNHAVKGLQVWRFYDALGLLGVYRLGLKIRVLEIGAKTFRSVFAFF</sequence>
<dbReference type="EMBL" id="JAMZMK010009671">
    <property type="protein sequence ID" value="KAI7734683.1"/>
    <property type="molecule type" value="Genomic_DNA"/>
</dbReference>
<reference evidence="2" key="1">
    <citation type="submission" date="2022-06" db="EMBL/GenBank/DDBJ databases">
        <title>Uncovering the hologenomic basis of an extraordinary plant invasion.</title>
        <authorList>
            <person name="Bieker V.C."/>
            <person name="Martin M.D."/>
            <person name="Gilbert T."/>
            <person name="Hodgins K."/>
            <person name="Battlay P."/>
            <person name="Petersen B."/>
            <person name="Wilson J."/>
        </authorList>
    </citation>
    <scope>NUCLEOTIDE SEQUENCE</scope>
    <source>
        <strain evidence="2">AA19_3_7</strain>
        <tissue evidence="2">Leaf</tissue>
    </source>
</reference>
<gene>
    <name evidence="2" type="ORF">M8C21_009101</name>
</gene>
<dbReference type="PANTHER" id="PTHR34145">
    <property type="entry name" value="OS02G0105600 PROTEIN"/>
    <property type="match status" value="1"/>
</dbReference>
<name>A0AAD5GC30_AMBAR</name>
<comment type="caution">
    <text evidence="2">The sequence shown here is derived from an EMBL/GenBank/DDBJ whole genome shotgun (WGS) entry which is preliminary data.</text>
</comment>
<dbReference type="PANTHER" id="PTHR34145:SF28">
    <property type="entry name" value="F-BOX DOMAIN-CONTAINING PROTEIN"/>
    <property type="match status" value="1"/>
</dbReference>
<dbReference type="InterPro" id="IPR055357">
    <property type="entry name" value="LRR_At1g61320_AtMIF1"/>
</dbReference>
<organism evidence="2 3">
    <name type="scientific">Ambrosia artemisiifolia</name>
    <name type="common">Common ragweed</name>
    <dbReference type="NCBI Taxonomy" id="4212"/>
    <lineage>
        <taxon>Eukaryota</taxon>
        <taxon>Viridiplantae</taxon>
        <taxon>Streptophyta</taxon>
        <taxon>Embryophyta</taxon>
        <taxon>Tracheophyta</taxon>
        <taxon>Spermatophyta</taxon>
        <taxon>Magnoliopsida</taxon>
        <taxon>eudicotyledons</taxon>
        <taxon>Gunneridae</taxon>
        <taxon>Pentapetalae</taxon>
        <taxon>asterids</taxon>
        <taxon>campanulids</taxon>
        <taxon>Asterales</taxon>
        <taxon>Asteraceae</taxon>
        <taxon>Asteroideae</taxon>
        <taxon>Heliantheae alliance</taxon>
        <taxon>Heliantheae</taxon>
        <taxon>Ambrosia</taxon>
    </lineage>
</organism>
<evidence type="ECO:0000259" key="1">
    <source>
        <dbReference type="Pfam" id="PF23622"/>
    </source>
</evidence>
<dbReference type="Proteomes" id="UP001206925">
    <property type="component" value="Unassembled WGS sequence"/>
</dbReference>
<dbReference type="Gene3D" id="3.80.10.10">
    <property type="entry name" value="Ribonuclease Inhibitor"/>
    <property type="match status" value="1"/>
</dbReference>
<dbReference type="InterPro" id="IPR032675">
    <property type="entry name" value="LRR_dom_sf"/>
</dbReference>
<dbReference type="AlphaFoldDB" id="A0AAD5GC30"/>
<evidence type="ECO:0000313" key="2">
    <source>
        <dbReference type="EMBL" id="KAI7734683.1"/>
    </source>
</evidence>
<protein>
    <recommendedName>
        <fullName evidence="1">At1g61320/AtMIF1 LRR domain-containing protein</fullName>
    </recommendedName>
</protein>
<feature type="domain" description="At1g61320/AtMIF1 LRR" evidence="1">
    <location>
        <begin position="11"/>
        <end position="180"/>
    </location>
</feature>
<keyword evidence="3" id="KW-1185">Reference proteome</keyword>
<proteinExistence type="predicted"/>
<dbReference type="InterPro" id="IPR053772">
    <property type="entry name" value="At1g61320/At1g61330-like"/>
</dbReference>